<name>G7DT44_MIXOS</name>
<accession>G7DT44</accession>
<protein>
    <recommendedName>
        <fullName evidence="6">Glucosamine 6-phosphate N-acetyltransferase</fullName>
        <ecNumber evidence="6">2.3.1.4</ecNumber>
    </recommendedName>
</protein>
<dbReference type="RefSeq" id="XP_014571325.1">
    <property type="nucleotide sequence ID" value="XM_014715839.1"/>
</dbReference>
<dbReference type="CDD" id="cd04301">
    <property type="entry name" value="NAT_SF"/>
    <property type="match status" value="1"/>
</dbReference>
<keyword evidence="3 6" id="KW-0808">Transferase</keyword>
<evidence type="ECO:0000256" key="6">
    <source>
        <dbReference type="RuleBase" id="RU365086"/>
    </source>
</evidence>
<dbReference type="Proteomes" id="UP000009131">
    <property type="component" value="Unassembled WGS sequence"/>
</dbReference>
<dbReference type="UniPathway" id="UPA00113">
    <property type="reaction ID" value="UER00529"/>
</dbReference>
<evidence type="ECO:0000256" key="5">
    <source>
        <dbReference type="ARBA" id="ARBA00048964"/>
    </source>
</evidence>
<dbReference type="eggNOG" id="KOG3396">
    <property type="taxonomic scope" value="Eukaryota"/>
</dbReference>
<sequence length="182" mass="20386">MQSRQDEMAFDAHDWLDSIQSDLKQGYIIRPLARDDYSKGHLDVLTVLTQAPDPGQAAWQSRFDEMHTAQPAAYYPLVVATEHKIMAVGTLIVERKFLRGLGLVGHIEDIAVSKEAQGQSLGKKIILALTAIGEKVGCYKVILDCNKDNIPFYEKCGYVHKEYEMVRYTPEEVLKAARSASS</sequence>
<gene>
    <name evidence="8" type="primary">Mo00569</name>
    <name evidence="8" type="ORF">E5Q_00569</name>
</gene>
<dbReference type="OrthoDB" id="10039976at2759"/>
<keyword evidence="4 6" id="KW-0012">Acyltransferase</keyword>
<dbReference type="InterPro" id="IPR039143">
    <property type="entry name" value="GNPNAT1-like"/>
</dbReference>
<dbReference type="Pfam" id="PF00583">
    <property type="entry name" value="Acetyltransf_1"/>
    <property type="match status" value="1"/>
</dbReference>
<dbReference type="GO" id="GO:0006048">
    <property type="term" value="P:UDP-N-acetylglucosamine biosynthetic process"/>
    <property type="evidence" value="ECO:0007669"/>
    <property type="project" value="UniProtKB-UniRule"/>
</dbReference>
<evidence type="ECO:0000256" key="2">
    <source>
        <dbReference type="ARBA" id="ARBA00006048"/>
    </source>
</evidence>
<comment type="similarity">
    <text evidence="2 6">Belongs to the acetyltransferase family. GNA1 subfamily.</text>
</comment>
<dbReference type="GO" id="GO:0004343">
    <property type="term" value="F:glucosamine 6-phosphate N-acetyltransferase activity"/>
    <property type="evidence" value="ECO:0007669"/>
    <property type="project" value="UniProtKB-UniRule"/>
</dbReference>
<keyword evidence="9" id="KW-1185">Reference proteome</keyword>
<organism evidence="8 9">
    <name type="scientific">Mixia osmundae (strain CBS 9802 / IAM 14324 / JCM 22182 / KY 12970)</name>
    <dbReference type="NCBI Taxonomy" id="764103"/>
    <lineage>
        <taxon>Eukaryota</taxon>
        <taxon>Fungi</taxon>
        <taxon>Dikarya</taxon>
        <taxon>Basidiomycota</taxon>
        <taxon>Pucciniomycotina</taxon>
        <taxon>Mixiomycetes</taxon>
        <taxon>Mixiales</taxon>
        <taxon>Mixiaceae</taxon>
        <taxon>Mixia</taxon>
    </lineage>
</organism>
<dbReference type="EMBL" id="BABT02000025">
    <property type="protein sequence ID" value="GAA93923.1"/>
    <property type="molecule type" value="Genomic_DNA"/>
</dbReference>
<dbReference type="HOGENOM" id="CLU_072095_0_1_1"/>
<dbReference type="EC" id="2.3.1.4" evidence="6"/>
<evidence type="ECO:0000313" key="9">
    <source>
        <dbReference type="Proteomes" id="UP000009131"/>
    </source>
</evidence>
<reference evidence="8 9" key="1">
    <citation type="journal article" date="2011" name="J. Gen. Appl. Microbiol.">
        <title>Draft genome sequencing of the enigmatic basidiomycete Mixia osmundae.</title>
        <authorList>
            <person name="Nishida H."/>
            <person name="Nagatsuka Y."/>
            <person name="Sugiyama J."/>
        </authorList>
    </citation>
    <scope>NUCLEOTIDE SEQUENCE [LARGE SCALE GENOMIC DNA]</scope>
    <source>
        <strain evidence="9">CBS 9802 / IAM 14324 / JCM 22182 / KY 12970</strain>
    </source>
</reference>
<evidence type="ECO:0000256" key="1">
    <source>
        <dbReference type="ARBA" id="ARBA00004832"/>
    </source>
</evidence>
<dbReference type="PROSITE" id="PS51186">
    <property type="entry name" value="GNAT"/>
    <property type="match status" value="1"/>
</dbReference>
<proteinExistence type="inferred from homology"/>
<evidence type="ECO:0000256" key="4">
    <source>
        <dbReference type="ARBA" id="ARBA00023315"/>
    </source>
</evidence>
<comment type="caution">
    <text evidence="8">The sequence shown here is derived from an EMBL/GenBank/DDBJ whole genome shotgun (WGS) entry which is preliminary data.</text>
</comment>
<dbReference type="InParanoid" id="G7DT44"/>
<evidence type="ECO:0000256" key="3">
    <source>
        <dbReference type="ARBA" id="ARBA00022679"/>
    </source>
</evidence>
<dbReference type="FunCoup" id="G7DT44">
    <property type="interactions" value="131"/>
</dbReference>
<dbReference type="InterPro" id="IPR016181">
    <property type="entry name" value="Acyl_CoA_acyltransferase"/>
</dbReference>
<dbReference type="PANTHER" id="PTHR13355">
    <property type="entry name" value="GLUCOSAMINE 6-PHOSPHATE N-ACETYLTRANSFERASE"/>
    <property type="match status" value="1"/>
</dbReference>
<comment type="catalytic activity">
    <reaction evidence="5 6">
        <text>D-glucosamine 6-phosphate + acetyl-CoA = N-acetyl-D-glucosamine 6-phosphate + CoA + H(+)</text>
        <dbReference type="Rhea" id="RHEA:10292"/>
        <dbReference type="ChEBI" id="CHEBI:15378"/>
        <dbReference type="ChEBI" id="CHEBI:57287"/>
        <dbReference type="ChEBI" id="CHEBI:57288"/>
        <dbReference type="ChEBI" id="CHEBI:57513"/>
        <dbReference type="ChEBI" id="CHEBI:58725"/>
        <dbReference type="EC" id="2.3.1.4"/>
    </reaction>
</comment>
<dbReference type="Gene3D" id="3.40.630.30">
    <property type="match status" value="1"/>
</dbReference>
<evidence type="ECO:0000259" key="7">
    <source>
        <dbReference type="PROSITE" id="PS51186"/>
    </source>
</evidence>
<reference evidence="8 9" key="2">
    <citation type="journal article" date="2012" name="Open Biol.">
        <title>Characteristics of nucleosomes and linker DNA regions on the genome of the basidiomycete Mixia osmundae revealed by mono- and dinucleosome mapping.</title>
        <authorList>
            <person name="Nishida H."/>
            <person name="Kondo S."/>
            <person name="Matsumoto T."/>
            <person name="Suzuki Y."/>
            <person name="Yoshikawa H."/>
            <person name="Taylor T.D."/>
            <person name="Sugiyama J."/>
        </authorList>
    </citation>
    <scope>NUCLEOTIDE SEQUENCE [LARGE SCALE GENOMIC DNA]</scope>
    <source>
        <strain evidence="9">CBS 9802 / IAM 14324 / JCM 22182 / KY 12970</strain>
    </source>
</reference>
<dbReference type="SUPFAM" id="SSF55729">
    <property type="entry name" value="Acyl-CoA N-acyltransferases (Nat)"/>
    <property type="match status" value="1"/>
</dbReference>
<dbReference type="STRING" id="764103.G7DT44"/>
<dbReference type="OMA" id="NQRYDWI"/>
<comment type="pathway">
    <text evidence="1 6">Nucleotide-sugar biosynthesis; UDP-N-acetyl-alpha-D-glucosamine biosynthesis; N-acetyl-alpha-D-glucosamine 1-phosphate from alpha-D-glucosamine 6-phosphate (route I): step 1/2.</text>
</comment>
<evidence type="ECO:0000313" key="8">
    <source>
        <dbReference type="EMBL" id="GAA93923.1"/>
    </source>
</evidence>
<dbReference type="FunFam" id="3.40.630.30:FF:000105">
    <property type="entry name" value="Glucosamine 6-phosphate N-acetyltransferase"/>
    <property type="match status" value="1"/>
</dbReference>
<dbReference type="PANTHER" id="PTHR13355:SF11">
    <property type="entry name" value="GLUCOSAMINE 6-PHOSPHATE N-ACETYLTRANSFERASE"/>
    <property type="match status" value="1"/>
</dbReference>
<feature type="domain" description="N-acetyltransferase" evidence="7">
    <location>
        <begin position="27"/>
        <end position="177"/>
    </location>
</feature>
<dbReference type="InterPro" id="IPR000182">
    <property type="entry name" value="GNAT_dom"/>
</dbReference>
<dbReference type="AlphaFoldDB" id="G7DT44"/>